<name>A0A1F6ABR8_9BACT</name>
<dbReference type="Pfam" id="PF13462">
    <property type="entry name" value="Thioredoxin_4"/>
    <property type="match status" value="1"/>
</dbReference>
<evidence type="ECO:0000313" key="8">
    <source>
        <dbReference type="Proteomes" id="UP000177092"/>
    </source>
</evidence>
<dbReference type="EMBL" id="MFJN01000007">
    <property type="protein sequence ID" value="OGG22229.1"/>
    <property type="molecule type" value="Genomic_DNA"/>
</dbReference>
<dbReference type="Proteomes" id="UP000177092">
    <property type="component" value="Unassembled WGS sequence"/>
</dbReference>
<evidence type="ECO:0000256" key="5">
    <source>
        <dbReference type="ARBA" id="ARBA00023284"/>
    </source>
</evidence>
<gene>
    <name evidence="7" type="ORF">A3D03_04630</name>
</gene>
<comment type="similarity">
    <text evidence="1">Belongs to the thioredoxin family. DsbA subfamily.</text>
</comment>
<dbReference type="InterPro" id="IPR012336">
    <property type="entry name" value="Thioredoxin-like_fold"/>
</dbReference>
<comment type="caution">
    <text evidence="7">The sequence shown here is derived from an EMBL/GenBank/DDBJ whole genome shotgun (WGS) entry which is preliminary data.</text>
</comment>
<dbReference type="PANTHER" id="PTHR13887:SF14">
    <property type="entry name" value="DISULFIDE BOND FORMATION PROTEIN D"/>
    <property type="match status" value="1"/>
</dbReference>
<dbReference type="GO" id="GO:0016491">
    <property type="term" value="F:oxidoreductase activity"/>
    <property type="evidence" value="ECO:0007669"/>
    <property type="project" value="UniProtKB-KW"/>
</dbReference>
<dbReference type="AlphaFoldDB" id="A0A1F6ABR8"/>
<sequence>MKREELITFASHTRGNIEAQNYLVEFSDYQCPACGTFKPLVDQIVEKYKDKLLFAYRNFPLAQHEFAEKAAETAEAAGEQGKYWEMHDYLFANQANFSDEVFQEGAKKIGLDMDKFNESLKSGKFKSLIQDDISYGTTHGVNSTPTFFLNGKKLSLFNQSDLETEVAKAIGE</sequence>
<evidence type="ECO:0000256" key="1">
    <source>
        <dbReference type="ARBA" id="ARBA00005791"/>
    </source>
</evidence>
<keyword evidence="3" id="KW-0560">Oxidoreductase</keyword>
<keyword evidence="4" id="KW-1015">Disulfide bond</keyword>
<dbReference type="PANTHER" id="PTHR13887">
    <property type="entry name" value="GLUTATHIONE S-TRANSFERASE KAPPA"/>
    <property type="match status" value="1"/>
</dbReference>
<dbReference type="InterPro" id="IPR036249">
    <property type="entry name" value="Thioredoxin-like_sf"/>
</dbReference>
<proteinExistence type="inferred from homology"/>
<protein>
    <recommendedName>
        <fullName evidence="6">Thioredoxin domain-containing protein</fullName>
    </recommendedName>
</protein>
<keyword evidence="2" id="KW-0732">Signal</keyword>
<dbReference type="SUPFAM" id="SSF52833">
    <property type="entry name" value="Thioredoxin-like"/>
    <property type="match status" value="1"/>
</dbReference>
<keyword evidence="5" id="KW-0676">Redox-active center</keyword>
<evidence type="ECO:0000256" key="3">
    <source>
        <dbReference type="ARBA" id="ARBA00023002"/>
    </source>
</evidence>
<organism evidence="7 8">
    <name type="scientific">Candidatus Gottesmanbacteria bacterium RIFCSPHIGHO2_02_FULL_40_13</name>
    <dbReference type="NCBI Taxonomy" id="1798384"/>
    <lineage>
        <taxon>Bacteria</taxon>
        <taxon>Candidatus Gottesmaniibacteriota</taxon>
    </lineage>
</organism>
<dbReference type="InterPro" id="IPR013766">
    <property type="entry name" value="Thioredoxin_domain"/>
</dbReference>
<dbReference type="Gene3D" id="3.40.30.10">
    <property type="entry name" value="Glutaredoxin"/>
    <property type="match status" value="1"/>
</dbReference>
<reference evidence="7 8" key="1">
    <citation type="journal article" date="2016" name="Nat. Commun.">
        <title>Thousands of microbial genomes shed light on interconnected biogeochemical processes in an aquifer system.</title>
        <authorList>
            <person name="Anantharaman K."/>
            <person name="Brown C.T."/>
            <person name="Hug L.A."/>
            <person name="Sharon I."/>
            <person name="Castelle C.J."/>
            <person name="Probst A.J."/>
            <person name="Thomas B.C."/>
            <person name="Singh A."/>
            <person name="Wilkins M.J."/>
            <person name="Karaoz U."/>
            <person name="Brodie E.L."/>
            <person name="Williams K.H."/>
            <person name="Hubbard S.S."/>
            <person name="Banfield J.F."/>
        </authorList>
    </citation>
    <scope>NUCLEOTIDE SEQUENCE [LARGE SCALE GENOMIC DNA]</scope>
</reference>
<evidence type="ECO:0000256" key="2">
    <source>
        <dbReference type="ARBA" id="ARBA00022729"/>
    </source>
</evidence>
<evidence type="ECO:0000313" key="7">
    <source>
        <dbReference type="EMBL" id="OGG22229.1"/>
    </source>
</evidence>
<evidence type="ECO:0000256" key="4">
    <source>
        <dbReference type="ARBA" id="ARBA00023157"/>
    </source>
</evidence>
<dbReference type="STRING" id="1798384.A3D03_04630"/>
<feature type="domain" description="Thioredoxin" evidence="6">
    <location>
        <begin position="1"/>
        <end position="171"/>
    </location>
</feature>
<dbReference type="PROSITE" id="PS51352">
    <property type="entry name" value="THIOREDOXIN_2"/>
    <property type="match status" value="1"/>
</dbReference>
<evidence type="ECO:0000259" key="6">
    <source>
        <dbReference type="PROSITE" id="PS51352"/>
    </source>
</evidence>
<accession>A0A1F6ABR8</accession>